<dbReference type="Gene3D" id="2.60.120.620">
    <property type="entry name" value="q2cbj1_9rhob like domain"/>
    <property type="match status" value="1"/>
</dbReference>
<reference evidence="1" key="1">
    <citation type="submission" date="2018-05" db="EMBL/GenBank/DDBJ databases">
        <authorList>
            <person name="Lanie J.A."/>
            <person name="Ng W.-L."/>
            <person name="Kazmierczak K.M."/>
            <person name="Andrzejewski T.M."/>
            <person name="Davidsen T.M."/>
            <person name="Wayne K.J."/>
            <person name="Tettelin H."/>
            <person name="Glass J.I."/>
            <person name="Rusch D."/>
            <person name="Podicherti R."/>
            <person name="Tsui H.-C.T."/>
            <person name="Winkler M.E."/>
        </authorList>
    </citation>
    <scope>NUCLEOTIDE SEQUENCE</scope>
</reference>
<dbReference type="AlphaFoldDB" id="A0A382NUM7"/>
<dbReference type="PANTHER" id="PTHR20883:SF14">
    <property type="entry name" value="PHYTANOYL-COA DIOXYGENASE"/>
    <property type="match status" value="1"/>
</dbReference>
<dbReference type="EMBL" id="UINC01102071">
    <property type="protein sequence ID" value="SVC63402.1"/>
    <property type="molecule type" value="Genomic_DNA"/>
</dbReference>
<accession>A0A382NUM7</accession>
<protein>
    <recommendedName>
        <fullName evidence="2">Phytanoyl-CoA dioxygenase</fullName>
    </recommendedName>
</protein>
<proteinExistence type="predicted"/>
<dbReference type="SUPFAM" id="SSF51197">
    <property type="entry name" value="Clavaminate synthase-like"/>
    <property type="match status" value="1"/>
</dbReference>
<evidence type="ECO:0000313" key="1">
    <source>
        <dbReference type="EMBL" id="SVC63402.1"/>
    </source>
</evidence>
<dbReference type="Pfam" id="PF05721">
    <property type="entry name" value="PhyH"/>
    <property type="match status" value="1"/>
</dbReference>
<dbReference type="PANTHER" id="PTHR20883">
    <property type="entry name" value="PHYTANOYL-COA DIOXYGENASE DOMAIN CONTAINING 1"/>
    <property type="match status" value="1"/>
</dbReference>
<gene>
    <name evidence="1" type="ORF">METZ01_LOCUS316256</name>
</gene>
<sequence length="170" mass="18966">MIVTCWIPLVDTYPENGCLQVLPRAHRQGVVRHYKNGPGGFLVIQDEDLPTPEPVTVPVPAGGVLFMTNLTPHSSSLHTEDVVRWAIDVRYQSSDVPSNLGELPSDFSADRPLQEIACYPPEADFVLQSPAHPEKVVDTWHTFHEIRQRFEEERLPGPQRGWVAVGAPAK</sequence>
<organism evidence="1">
    <name type="scientific">marine metagenome</name>
    <dbReference type="NCBI Taxonomy" id="408172"/>
    <lineage>
        <taxon>unclassified sequences</taxon>
        <taxon>metagenomes</taxon>
        <taxon>ecological metagenomes</taxon>
    </lineage>
</organism>
<dbReference type="InterPro" id="IPR008775">
    <property type="entry name" value="Phytyl_CoA_dOase-like"/>
</dbReference>
<evidence type="ECO:0008006" key="2">
    <source>
        <dbReference type="Google" id="ProtNLM"/>
    </source>
</evidence>
<name>A0A382NUM7_9ZZZZ</name>